<sequence>MVSSLAEAALTAQSANSIQGTAPYFTFDKGKHKITTTDDLLWMSFNHDDQMIIYTGANNTSSLDEPIEVPPSISTFTDIFLPVPVDAPFSRDGSQTISLDALVRPPYSYWDDDEGDGKNNDEISAQGNLRLEIRDENGWLIKRTDPFVPCNSDYYRIILTNTSGKLMTKYGVPNSTSFMIKPVTFYIRHKAQPYACWAAPYLLSNGGPANNSNYNGPSNQWDFSKGFFLQDLNTPSRNFPTIASKGNFFTLTMAVSQVSDISYSKQPSDSKLSLIISSASESRNVAKIEILGPSDGATAQQAKFTPTTFTIYANQEQTKVIYTFKINKWFIVKPVENTGTRPIPGIYYSEAEQYCNDLGYRVPGVLELTNANNSYEPIEWNNGLADQPNNYQRIIGGGLLAEWGKMLSTIYTNDVLVTKFWTADFKKDNDQILRYTVGTNTGDIYISQDSNDAQGICVSP</sequence>
<accession>A0ABR7R0C5</accession>
<protein>
    <submittedName>
        <fullName evidence="1">Uncharacterized protein</fullName>
    </submittedName>
</protein>
<dbReference type="Proteomes" id="UP000651208">
    <property type="component" value="Unassembled WGS sequence"/>
</dbReference>
<dbReference type="RefSeq" id="WP_187756353.1">
    <property type="nucleotide sequence ID" value="NZ_JABURY010000021.1"/>
</dbReference>
<gene>
    <name evidence="1" type="ORF">FcAc13_11470</name>
</gene>
<organism evidence="1 2">
    <name type="scientific">Frischella japonica</name>
    <dbReference type="NCBI Taxonomy" id="2741544"/>
    <lineage>
        <taxon>Bacteria</taxon>
        <taxon>Pseudomonadati</taxon>
        <taxon>Pseudomonadota</taxon>
        <taxon>Gammaproteobacteria</taxon>
        <taxon>Orbales</taxon>
        <taxon>Orbaceae</taxon>
        <taxon>Frischella</taxon>
    </lineage>
</organism>
<dbReference type="EMBL" id="JABURY010000021">
    <property type="protein sequence ID" value="MBC9131919.1"/>
    <property type="molecule type" value="Genomic_DNA"/>
</dbReference>
<evidence type="ECO:0000313" key="1">
    <source>
        <dbReference type="EMBL" id="MBC9131919.1"/>
    </source>
</evidence>
<comment type="caution">
    <text evidence="1">The sequence shown here is derived from an EMBL/GenBank/DDBJ whole genome shotgun (WGS) entry which is preliminary data.</text>
</comment>
<keyword evidence="2" id="KW-1185">Reference proteome</keyword>
<evidence type="ECO:0000313" key="2">
    <source>
        <dbReference type="Proteomes" id="UP000651208"/>
    </source>
</evidence>
<reference evidence="1 2" key="1">
    <citation type="submission" date="2020-06" db="EMBL/GenBank/DDBJ databases">
        <title>Frischella cerana isolated from Apis cerana gut homogenate.</title>
        <authorList>
            <person name="Wolter L.A."/>
            <person name="Suenami S."/>
            <person name="Miyazaki R."/>
        </authorList>
    </citation>
    <scope>NUCLEOTIDE SEQUENCE [LARGE SCALE GENOMIC DNA]</scope>
    <source>
        <strain evidence="1 2">Ac13</strain>
    </source>
</reference>
<name>A0ABR7R0C5_9GAMM</name>
<proteinExistence type="predicted"/>